<dbReference type="PANTHER" id="PTHR45339">
    <property type="entry name" value="HYBRID SIGNAL TRANSDUCTION HISTIDINE KINASE J"/>
    <property type="match status" value="1"/>
</dbReference>
<feature type="transmembrane region" description="Helical" evidence="16">
    <location>
        <begin position="7"/>
        <end position="26"/>
    </location>
</feature>
<evidence type="ECO:0000256" key="1">
    <source>
        <dbReference type="ARBA" id="ARBA00000085"/>
    </source>
</evidence>
<feature type="coiled-coil region" evidence="15">
    <location>
        <begin position="774"/>
        <end position="834"/>
    </location>
</feature>
<feature type="coiled-coil region" evidence="15">
    <location>
        <begin position="436"/>
        <end position="502"/>
    </location>
</feature>
<evidence type="ECO:0000256" key="12">
    <source>
        <dbReference type="ARBA" id="ARBA00023136"/>
    </source>
</evidence>
<keyword evidence="6 14" id="KW-0597">Phosphoprotein</keyword>
<dbReference type="InterPro" id="IPR005467">
    <property type="entry name" value="His_kinase_dom"/>
</dbReference>
<dbReference type="PROSITE" id="PS50110">
    <property type="entry name" value="RESPONSE_REGULATORY"/>
    <property type="match status" value="1"/>
</dbReference>
<dbReference type="Pfam" id="PF02518">
    <property type="entry name" value="HATPase_c"/>
    <property type="match status" value="1"/>
</dbReference>
<keyword evidence="5" id="KW-1003">Cell membrane</keyword>
<feature type="modified residue" description="4-aspartylphosphate" evidence="14">
    <location>
        <position position="846"/>
    </location>
</feature>
<dbReference type="InterPro" id="IPR003660">
    <property type="entry name" value="HAMP_dom"/>
</dbReference>
<dbReference type="SUPFAM" id="SSF55874">
    <property type="entry name" value="ATPase domain of HSP90 chaperone/DNA topoisomerase II/histidine kinase"/>
    <property type="match status" value="1"/>
</dbReference>
<organism evidence="20 21">
    <name type="scientific">Niallia endozanthoxylica</name>
    <dbReference type="NCBI Taxonomy" id="2036016"/>
    <lineage>
        <taxon>Bacteria</taxon>
        <taxon>Bacillati</taxon>
        <taxon>Bacillota</taxon>
        <taxon>Bacilli</taxon>
        <taxon>Bacillales</taxon>
        <taxon>Bacillaceae</taxon>
        <taxon>Niallia</taxon>
    </lineage>
</organism>
<evidence type="ECO:0000256" key="5">
    <source>
        <dbReference type="ARBA" id="ARBA00022475"/>
    </source>
</evidence>
<keyword evidence="12 16" id="KW-0472">Membrane</keyword>
<accession>A0A5J5HPN3</accession>
<sequence length="918" mass="104247">MKFRTKLYTSIGLIILLISISVIYLMNMLEQSMVNMHVVVNDLYARIEIAAEIKSGTERSNRLGREIIENQLYEDSAVVNNWQSSKLQISQNIELLKEMDKQEISKELIEKYRALHNSNLETIQQVITMKKVSQSVENTEVLFKDIKLNQERMQQISSLLVGLQEQEMKNELFRSRETYNKAVTIIYFYLAISLCSGAALIVFIIRSMTKNLRKVVTVMESVNDSNVDNLPRIEVSTKDEIASIANAYNKMVVDLENHSQHERQLLAEAEAHSWHQSRIAEIVKIYPEAKDIRMLGELLMSKLVPMVGANFGAFYFKKHDGEKTFLKRVAGYAITNEQKEYEVFQMGEGLIGQCALEKQPILLNKVPKEYIKIRSGIGDILPRNSIILPVLFENEVQAVIEIAALDTFEFSHIMLLEEVAATLGITINSISNHMKAERLLQESQSLTEELQVQSEELQLQQEELRTTNEKLEEQYAASEQKKTELEVVKEALEEKAMQLEVNSKYKSEFLANMSHELRTPLNSLLILAQILAENGEGNLTEKQREYLSTIYSSGNDLLLLINDILDLAKVESGKLEISYGKVELKSIKEQLMRQFSPLAEQKGLDFYIQLEPDVPLYFYNDEHRLLQIVNNLLSNAFKFTERGSVSLVIHSLHMGDSLLEAKLNKVEERLLAFSIIDTGIGIPQEKHAAIFEAFSQADGTTSRKYGGTGLGLSICRNLASMLGGYIELSSVEGEGSKFTLYLPVQQTDREIDLLPHVKEAAAAIENNYDSIHDLNQATEENSSQEAEEHSALRNKKVLIVDDDIRNVYALTIALEKAEMEIIEAENGYEGIEVLLANPDTDIILMDIMMPEMDGFEAIRRIRQLREFETLPIIALTAKAMKKSREDCLAAGANDYISKPLNIDQLFSLMNVWLYKKRG</sequence>
<feature type="domain" description="Histidine kinase" evidence="17">
    <location>
        <begin position="512"/>
        <end position="746"/>
    </location>
</feature>
<dbReference type="Gene3D" id="3.40.50.2300">
    <property type="match status" value="1"/>
</dbReference>
<evidence type="ECO:0000256" key="6">
    <source>
        <dbReference type="ARBA" id="ARBA00022553"/>
    </source>
</evidence>
<evidence type="ECO:0000313" key="21">
    <source>
        <dbReference type="Proteomes" id="UP000326671"/>
    </source>
</evidence>
<comment type="subcellular location">
    <subcellularLocation>
        <location evidence="2">Cell membrane</location>
        <topology evidence="2">Multi-pass membrane protein</topology>
    </subcellularLocation>
</comment>
<dbReference type="Gene3D" id="1.10.287.130">
    <property type="match status" value="1"/>
</dbReference>
<evidence type="ECO:0000256" key="2">
    <source>
        <dbReference type="ARBA" id="ARBA00004651"/>
    </source>
</evidence>
<evidence type="ECO:0000256" key="8">
    <source>
        <dbReference type="ARBA" id="ARBA00022741"/>
    </source>
</evidence>
<dbReference type="PROSITE" id="PS50885">
    <property type="entry name" value="HAMP"/>
    <property type="match status" value="1"/>
</dbReference>
<dbReference type="InterPro" id="IPR001789">
    <property type="entry name" value="Sig_transdc_resp-reg_receiver"/>
</dbReference>
<evidence type="ECO:0000256" key="3">
    <source>
        <dbReference type="ARBA" id="ARBA00006402"/>
    </source>
</evidence>
<dbReference type="PRINTS" id="PR00344">
    <property type="entry name" value="BCTRLSENSOR"/>
</dbReference>
<keyword evidence="8" id="KW-0547">Nucleotide-binding</keyword>
<dbReference type="CDD" id="cd00082">
    <property type="entry name" value="HisKA"/>
    <property type="match status" value="1"/>
</dbReference>
<feature type="domain" description="HAMP" evidence="19">
    <location>
        <begin position="206"/>
        <end position="260"/>
    </location>
</feature>
<dbReference type="InterPro" id="IPR003018">
    <property type="entry name" value="GAF"/>
</dbReference>
<dbReference type="SMART" id="SM00388">
    <property type="entry name" value="HisKA"/>
    <property type="match status" value="1"/>
</dbReference>
<dbReference type="SUPFAM" id="SSF55781">
    <property type="entry name" value="GAF domain-like"/>
    <property type="match status" value="1"/>
</dbReference>
<evidence type="ECO:0000313" key="20">
    <source>
        <dbReference type="EMBL" id="KAA9022640.1"/>
    </source>
</evidence>
<dbReference type="PROSITE" id="PS50109">
    <property type="entry name" value="HIS_KIN"/>
    <property type="match status" value="1"/>
</dbReference>
<dbReference type="CDD" id="cd16922">
    <property type="entry name" value="HATPase_EvgS-ArcB-TorS-like"/>
    <property type="match status" value="1"/>
</dbReference>
<dbReference type="InterPro" id="IPR011006">
    <property type="entry name" value="CheY-like_superfamily"/>
</dbReference>
<dbReference type="RefSeq" id="WP_150440891.1">
    <property type="nucleotide sequence ID" value="NZ_VYKL01000022.1"/>
</dbReference>
<evidence type="ECO:0000256" key="15">
    <source>
        <dbReference type="SAM" id="Coils"/>
    </source>
</evidence>
<dbReference type="Pfam" id="PF00072">
    <property type="entry name" value="Response_reg"/>
    <property type="match status" value="1"/>
</dbReference>
<dbReference type="AlphaFoldDB" id="A0A5J5HPN3"/>
<dbReference type="OrthoDB" id="9790669at2"/>
<dbReference type="SUPFAM" id="SSF52172">
    <property type="entry name" value="CheY-like"/>
    <property type="match status" value="1"/>
</dbReference>
<dbReference type="CDD" id="cd17546">
    <property type="entry name" value="REC_hyHK_CKI1_RcsC-like"/>
    <property type="match status" value="1"/>
</dbReference>
<keyword evidence="9" id="KW-0418">Kinase</keyword>
<dbReference type="FunFam" id="3.30.565.10:FF:000010">
    <property type="entry name" value="Sensor histidine kinase RcsC"/>
    <property type="match status" value="1"/>
</dbReference>
<dbReference type="Proteomes" id="UP000326671">
    <property type="component" value="Unassembled WGS sequence"/>
</dbReference>
<protein>
    <recommendedName>
        <fullName evidence="13">Circadian input-output histidine kinase CikA</fullName>
        <ecNumber evidence="4">2.7.13.3</ecNumber>
    </recommendedName>
</protein>
<keyword evidence="15" id="KW-0175">Coiled coil</keyword>
<dbReference type="SUPFAM" id="SSF47384">
    <property type="entry name" value="Homodimeric domain of signal transducing histidine kinase"/>
    <property type="match status" value="1"/>
</dbReference>
<name>A0A5J5HPN3_9BACI</name>
<feature type="domain" description="Response regulatory" evidence="18">
    <location>
        <begin position="796"/>
        <end position="913"/>
    </location>
</feature>
<keyword evidence="16" id="KW-1133">Transmembrane helix</keyword>
<feature type="transmembrane region" description="Helical" evidence="16">
    <location>
        <begin position="185"/>
        <end position="205"/>
    </location>
</feature>
<dbReference type="InterPro" id="IPR036097">
    <property type="entry name" value="HisK_dim/P_sf"/>
</dbReference>
<dbReference type="Pfam" id="PF13185">
    <property type="entry name" value="GAF_2"/>
    <property type="match status" value="1"/>
</dbReference>
<dbReference type="SMART" id="SM00387">
    <property type="entry name" value="HATPase_c"/>
    <property type="match status" value="1"/>
</dbReference>
<dbReference type="Gene3D" id="6.10.340.10">
    <property type="match status" value="1"/>
</dbReference>
<evidence type="ECO:0000256" key="4">
    <source>
        <dbReference type="ARBA" id="ARBA00012438"/>
    </source>
</evidence>
<evidence type="ECO:0000259" key="17">
    <source>
        <dbReference type="PROSITE" id="PS50109"/>
    </source>
</evidence>
<dbReference type="SMART" id="SM00448">
    <property type="entry name" value="REC"/>
    <property type="match status" value="1"/>
</dbReference>
<dbReference type="InterPro" id="IPR004358">
    <property type="entry name" value="Sig_transdc_His_kin-like_C"/>
</dbReference>
<evidence type="ECO:0000259" key="19">
    <source>
        <dbReference type="PROSITE" id="PS50885"/>
    </source>
</evidence>
<evidence type="ECO:0000256" key="14">
    <source>
        <dbReference type="PROSITE-ProRule" id="PRU00169"/>
    </source>
</evidence>
<dbReference type="GO" id="GO:0005886">
    <property type="term" value="C:plasma membrane"/>
    <property type="evidence" value="ECO:0007669"/>
    <property type="project" value="UniProtKB-SubCell"/>
</dbReference>
<dbReference type="Pfam" id="PF00512">
    <property type="entry name" value="HisKA"/>
    <property type="match status" value="1"/>
</dbReference>
<dbReference type="PANTHER" id="PTHR45339:SF1">
    <property type="entry name" value="HYBRID SIGNAL TRANSDUCTION HISTIDINE KINASE J"/>
    <property type="match status" value="1"/>
</dbReference>
<dbReference type="EMBL" id="VYKL01000022">
    <property type="protein sequence ID" value="KAA9022640.1"/>
    <property type="molecule type" value="Genomic_DNA"/>
</dbReference>
<dbReference type="InterPro" id="IPR003594">
    <property type="entry name" value="HATPase_dom"/>
</dbReference>
<keyword evidence="10" id="KW-0067">ATP-binding</keyword>
<dbReference type="Gene3D" id="3.30.450.40">
    <property type="match status" value="1"/>
</dbReference>
<dbReference type="CDD" id="cd06225">
    <property type="entry name" value="HAMP"/>
    <property type="match status" value="1"/>
</dbReference>
<evidence type="ECO:0000259" key="18">
    <source>
        <dbReference type="PROSITE" id="PS50110"/>
    </source>
</evidence>
<comment type="catalytic activity">
    <reaction evidence="1">
        <text>ATP + protein L-histidine = ADP + protein N-phospho-L-histidine.</text>
        <dbReference type="EC" id="2.7.13.3"/>
    </reaction>
</comment>
<evidence type="ECO:0000256" key="9">
    <source>
        <dbReference type="ARBA" id="ARBA00022777"/>
    </source>
</evidence>
<dbReference type="Gene3D" id="3.30.565.10">
    <property type="entry name" value="Histidine kinase-like ATPase, C-terminal domain"/>
    <property type="match status" value="1"/>
</dbReference>
<comment type="caution">
    <text evidence="20">The sequence shown here is derived from an EMBL/GenBank/DDBJ whole genome shotgun (WGS) entry which is preliminary data.</text>
</comment>
<dbReference type="InterPro" id="IPR036890">
    <property type="entry name" value="HATPase_C_sf"/>
</dbReference>
<gene>
    <name evidence="20" type="ORF">F4V44_15335</name>
</gene>
<evidence type="ECO:0000256" key="10">
    <source>
        <dbReference type="ARBA" id="ARBA00022840"/>
    </source>
</evidence>
<dbReference type="Pfam" id="PF00672">
    <property type="entry name" value="HAMP"/>
    <property type="match status" value="1"/>
</dbReference>
<comment type="similarity">
    <text evidence="3">In the N-terminal section; belongs to the phytochrome family.</text>
</comment>
<dbReference type="InterPro" id="IPR003661">
    <property type="entry name" value="HisK_dim/P_dom"/>
</dbReference>
<reference evidence="20 21" key="1">
    <citation type="submission" date="2019-09" db="EMBL/GenBank/DDBJ databases">
        <title>Whole genome sequences of isolates from the Mars Exploration Rovers.</title>
        <authorList>
            <person name="Seuylemezian A."/>
            <person name="Vaishampayan P."/>
        </authorList>
    </citation>
    <scope>NUCLEOTIDE SEQUENCE [LARGE SCALE GENOMIC DNA]</scope>
    <source>
        <strain evidence="20 21">MER_TA_151</strain>
    </source>
</reference>
<keyword evidence="21" id="KW-1185">Reference proteome</keyword>
<dbReference type="GO" id="GO:0005524">
    <property type="term" value="F:ATP binding"/>
    <property type="evidence" value="ECO:0007669"/>
    <property type="project" value="UniProtKB-KW"/>
</dbReference>
<dbReference type="InterPro" id="IPR029016">
    <property type="entry name" value="GAF-like_dom_sf"/>
</dbReference>
<evidence type="ECO:0000256" key="13">
    <source>
        <dbReference type="ARBA" id="ARBA00074306"/>
    </source>
</evidence>
<keyword evidence="7" id="KW-0808">Transferase</keyword>
<evidence type="ECO:0000256" key="7">
    <source>
        <dbReference type="ARBA" id="ARBA00022679"/>
    </source>
</evidence>
<evidence type="ECO:0000256" key="11">
    <source>
        <dbReference type="ARBA" id="ARBA00023012"/>
    </source>
</evidence>
<dbReference type="GO" id="GO:0000155">
    <property type="term" value="F:phosphorelay sensor kinase activity"/>
    <property type="evidence" value="ECO:0007669"/>
    <property type="project" value="InterPro"/>
</dbReference>
<keyword evidence="16" id="KW-0812">Transmembrane</keyword>
<evidence type="ECO:0000256" key="16">
    <source>
        <dbReference type="SAM" id="Phobius"/>
    </source>
</evidence>
<proteinExistence type="inferred from homology"/>
<dbReference type="SMART" id="SM00304">
    <property type="entry name" value="HAMP"/>
    <property type="match status" value="1"/>
</dbReference>
<dbReference type="EC" id="2.7.13.3" evidence="4"/>
<keyword evidence="11" id="KW-0902">Two-component regulatory system</keyword>